<name>A0AAE9EXT1_CAEBR</name>
<reference evidence="2 3" key="1">
    <citation type="submission" date="2022-04" db="EMBL/GenBank/DDBJ databases">
        <title>Chromosome-level reference genomes for two strains of Caenorhabditis briggsae: an improved platform for comparative genomics.</title>
        <authorList>
            <person name="Stevens L."/>
            <person name="Andersen E."/>
        </authorList>
    </citation>
    <scope>NUCLEOTIDE SEQUENCE [LARGE SCALE GENOMIC DNA]</scope>
    <source>
        <strain evidence="2">VX34</strain>
        <tissue evidence="2">Whole-organism</tissue>
    </source>
</reference>
<feature type="region of interest" description="Disordered" evidence="1">
    <location>
        <begin position="22"/>
        <end position="89"/>
    </location>
</feature>
<protein>
    <submittedName>
        <fullName evidence="2">Uncharacterized protein</fullName>
    </submittedName>
</protein>
<feature type="region of interest" description="Disordered" evidence="1">
    <location>
        <begin position="323"/>
        <end position="386"/>
    </location>
</feature>
<sequence>MYSSNWDHNRPQFSQTHWNSVWNQNSNQDQPIQQNYSLNSIGNKNGYREFSHSPSPIRPGYTNREMIQQDSESKEQNHQEAKKPPRIPTGVEELLDSYTYKKAKRFINNCDREHPSPQPFLEKPEKVDIAVPTVTQVSGIFALYQVVKARNFSKTAKNCFPELFPDYLEFLTINQESILSDYRFSSVPSLLIGDILAVKWAWLGSEIPLVVGEFQILVRKVSINRLFLKINRFEGVAFGIEGTVGLLYPKDTKQIGKTICGTIFEPFEVEKMERITLGALAEFFQWSSPTSNLLNISPEALIASQQQLQQLLLIPQSTLPPLQPLPTVTPPPSATSSPISTLSDSLSSISPPISDQENKEEDEEKPLEIEQKRKMKRRSPVTSSKNYSDCEKKHFLDVAYENNWGTTVAANKFNRVWGKGPTRRMFYWWRGQFKKEHDRDQIVLESLYTKKREGSNKLADYCRNPEGLADEKTAKDAQQCLKDLEANDKEIESLINKKKLMACSITGEKCAHGNGIQEDTVARKFTTPFVCAHCEMPFQKESTRQIHQILCETRFVNPIQADSRSLTEVSTPPPPPAQITVLPATIHLATVPTVTSEYTTKLTELTESILAALAAYSGATTVISN</sequence>
<gene>
    <name evidence="2" type="ORF">L5515_012500</name>
</gene>
<feature type="compositionally biased region" description="Low complexity" evidence="1">
    <location>
        <begin position="334"/>
        <end position="355"/>
    </location>
</feature>
<dbReference type="EMBL" id="CP092623">
    <property type="protein sequence ID" value="UMM30748.1"/>
    <property type="molecule type" value="Genomic_DNA"/>
</dbReference>
<evidence type="ECO:0000313" key="3">
    <source>
        <dbReference type="Proteomes" id="UP000829354"/>
    </source>
</evidence>
<dbReference type="AlphaFoldDB" id="A0AAE9EXT1"/>
<feature type="compositionally biased region" description="Basic and acidic residues" evidence="1">
    <location>
        <begin position="71"/>
        <end position="83"/>
    </location>
</feature>
<evidence type="ECO:0000313" key="2">
    <source>
        <dbReference type="EMBL" id="UMM30748.1"/>
    </source>
</evidence>
<proteinExistence type="predicted"/>
<feature type="compositionally biased region" description="Pro residues" evidence="1">
    <location>
        <begin position="323"/>
        <end position="333"/>
    </location>
</feature>
<evidence type="ECO:0000256" key="1">
    <source>
        <dbReference type="SAM" id="MobiDB-lite"/>
    </source>
</evidence>
<dbReference type="Proteomes" id="UP000829354">
    <property type="component" value="Chromosome IV"/>
</dbReference>
<accession>A0AAE9EXT1</accession>
<keyword evidence="3" id="KW-1185">Reference proteome</keyword>
<feature type="compositionally biased region" description="Polar residues" evidence="1">
    <location>
        <begin position="22"/>
        <end position="43"/>
    </location>
</feature>
<organism evidence="2 3">
    <name type="scientific">Caenorhabditis briggsae</name>
    <dbReference type="NCBI Taxonomy" id="6238"/>
    <lineage>
        <taxon>Eukaryota</taxon>
        <taxon>Metazoa</taxon>
        <taxon>Ecdysozoa</taxon>
        <taxon>Nematoda</taxon>
        <taxon>Chromadorea</taxon>
        <taxon>Rhabditida</taxon>
        <taxon>Rhabditina</taxon>
        <taxon>Rhabditomorpha</taxon>
        <taxon>Rhabditoidea</taxon>
        <taxon>Rhabditidae</taxon>
        <taxon>Peloderinae</taxon>
        <taxon>Caenorhabditis</taxon>
    </lineage>
</organism>